<evidence type="ECO:0000313" key="1">
    <source>
        <dbReference type="EMBL" id="MBU2714391.1"/>
    </source>
</evidence>
<organism evidence="1 2">
    <name type="scientific">Zooshikella harenae</name>
    <dbReference type="NCBI Taxonomy" id="2827238"/>
    <lineage>
        <taxon>Bacteria</taxon>
        <taxon>Pseudomonadati</taxon>
        <taxon>Pseudomonadota</taxon>
        <taxon>Gammaproteobacteria</taxon>
        <taxon>Oceanospirillales</taxon>
        <taxon>Zooshikellaceae</taxon>
        <taxon>Zooshikella</taxon>
    </lineage>
</organism>
<sequence length="87" mass="9980">MLMTRIERLIADWRKSPTNVRFSDLVKVCSHYFGEPRQQGTSHKVYKTPWPGDPRVNIQEGKGGKAKPYQVRQVLAAIEKLEGINND</sequence>
<proteinExistence type="predicted"/>
<name>A0ABS5ZLP5_9GAMM</name>
<protein>
    <submittedName>
        <fullName evidence="1">Toxin HicA</fullName>
    </submittedName>
</protein>
<dbReference type="EMBL" id="JAGSOY010000253">
    <property type="protein sequence ID" value="MBU2714391.1"/>
    <property type="molecule type" value="Genomic_DNA"/>
</dbReference>
<dbReference type="Proteomes" id="UP000690515">
    <property type="component" value="Unassembled WGS sequence"/>
</dbReference>
<accession>A0ABS5ZLP5</accession>
<comment type="caution">
    <text evidence="1">The sequence shown here is derived from an EMBL/GenBank/DDBJ whole genome shotgun (WGS) entry which is preliminary data.</text>
</comment>
<reference evidence="1 2" key="1">
    <citation type="submission" date="2021-04" db="EMBL/GenBank/DDBJ databases">
        <authorList>
            <person name="Pira H."/>
            <person name="Risdian C."/>
            <person name="Wink J."/>
        </authorList>
    </citation>
    <scope>NUCLEOTIDE SEQUENCE [LARGE SCALE GENOMIC DNA]</scope>
    <source>
        <strain evidence="1 2">WH53</strain>
    </source>
</reference>
<keyword evidence="2" id="KW-1185">Reference proteome</keyword>
<evidence type="ECO:0000313" key="2">
    <source>
        <dbReference type="Proteomes" id="UP000690515"/>
    </source>
</evidence>
<gene>
    <name evidence="1" type="ORF">KCG35_25405</name>
</gene>